<gene>
    <name evidence="3" type="ORF">PR048_012684</name>
</gene>
<dbReference type="Proteomes" id="UP001159363">
    <property type="component" value="Chromosome X"/>
</dbReference>
<feature type="compositionally biased region" description="Polar residues" evidence="1">
    <location>
        <begin position="234"/>
        <end position="247"/>
    </location>
</feature>
<reference evidence="3 4" key="1">
    <citation type="submission" date="2023-02" db="EMBL/GenBank/DDBJ databases">
        <title>LHISI_Scaffold_Assembly.</title>
        <authorList>
            <person name="Stuart O.P."/>
            <person name="Cleave R."/>
            <person name="Magrath M.J.L."/>
            <person name="Mikheyev A.S."/>
        </authorList>
    </citation>
    <scope>NUCLEOTIDE SEQUENCE [LARGE SCALE GENOMIC DNA]</scope>
    <source>
        <strain evidence="3">Daus_M_001</strain>
        <tissue evidence="3">Leg muscle</tissue>
    </source>
</reference>
<feature type="domain" description="Tc1-like transposase DDE" evidence="2">
    <location>
        <begin position="147"/>
        <end position="195"/>
    </location>
</feature>
<evidence type="ECO:0000259" key="2">
    <source>
        <dbReference type="Pfam" id="PF13358"/>
    </source>
</evidence>
<evidence type="ECO:0000256" key="1">
    <source>
        <dbReference type="SAM" id="MobiDB-lite"/>
    </source>
</evidence>
<proteinExistence type="predicted"/>
<feature type="region of interest" description="Disordered" evidence="1">
    <location>
        <begin position="216"/>
        <end position="248"/>
    </location>
</feature>
<dbReference type="EMBL" id="JARBHB010000004">
    <property type="protein sequence ID" value="KAJ8886473.1"/>
    <property type="molecule type" value="Genomic_DNA"/>
</dbReference>
<dbReference type="Gene3D" id="3.30.420.10">
    <property type="entry name" value="Ribonuclease H-like superfamily/Ribonuclease H"/>
    <property type="match status" value="1"/>
</dbReference>
<accession>A0ABQ9HQ23</accession>
<dbReference type="InterPro" id="IPR038717">
    <property type="entry name" value="Tc1-like_DDE_dom"/>
</dbReference>
<name>A0ABQ9HQ23_9NEOP</name>
<evidence type="ECO:0000313" key="4">
    <source>
        <dbReference type="Proteomes" id="UP001159363"/>
    </source>
</evidence>
<evidence type="ECO:0000313" key="3">
    <source>
        <dbReference type="EMBL" id="KAJ8886473.1"/>
    </source>
</evidence>
<keyword evidence="4" id="KW-1185">Reference proteome</keyword>
<sequence>MSFQPRLSPHDPRQTRRHFSRVKIRLPPLMPYVVEHAMARGTVLPPHVACMPFSTCLILVGRSTIYSSLHPTTPDKLGVISAESRYVFHLSCHTWWNMPWQEYSLGPIIHLEDTLDRFGYESILGDHVYLYMMTVFPREDGIFQHGNAPCHSAKSVRTFLEEKDHDFKILPWPTNSPDLKPIEHLWDHLDRRVHHIWAALNIEVLGAAEDEARRVSNSGRNARKREIPEEACTIPTSKNPGTTSPAQQRPILWDLKVQRYAKLSERSAVKTTGTGPRKVTKAWDDHHFVCKAVMDFTVSSTVLARYWSNATGVHLSASTIRCCLLRAGLVAHMSLHRLPLSRNQKRLRLYWAHERRRCSAAEWQDVVFSDEYRINQLRLFFQCLN</sequence>
<protein>
    <recommendedName>
        <fullName evidence="2">Tc1-like transposase DDE domain-containing protein</fullName>
    </recommendedName>
</protein>
<dbReference type="InterPro" id="IPR036397">
    <property type="entry name" value="RNaseH_sf"/>
</dbReference>
<dbReference type="Pfam" id="PF13358">
    <property type="entry name" value="DDE_3"/>
    <property type="match status" value="1"/>
</dbReference>
<organism evidence="3 4">
    <name type="scientific">Dryococelus australis</name>
    <dbReference type="NCBI Taxonomy" id="614101"/>
    <lineage>
        <taxon>Eukaryota</taxon>
        <taxon>Metazoa</taxon>
        <taxon>Ecdysozoa</taxon>
        <taxon>Arthropoda</taxon>
        <taxon>Hexapoda</taxon>
        <taxon>Insecta</taxon>
        <taxon>Pterygota</taxon>
        <taxon>Neoptera</taxon>
        <taxon>Polyneoptera</taxon>
        <taxon>Phasmatodea</taxon>
        <taxon>Verophasmatodea</taxon>
        <taxon>Anareolatae</taxon>
        <taxon>Phasmatidae</taxon>
        <taxon>Eurycanthinae</taxon>
        <taxon>Dryococelus</taxon>
    </lineage>
</organism>
<comment type="caution">
    <text evidence="3">The sequence shown here is derived from an EMBL/GenBank/DDBJ whole genome shotgun (WGS) entry which is preliminary data.</text>
</comment>